<sequence>MYQHNEWFRSFHTVASTGSFALAAEYLSVGRPTVSEQVGALEEKFAVELFHRDGRWCCAYHNRGPGSGSKTIASSTV</sequence>
<dbReference type="AlphaFoldDB" id="A0A379KNI1"/>
<dbReference type="SUPFAM" id="SSF46785">
    <property type="entry name" value="Winged helix' DNA-binding domain"/>
    <property type="match status" value="1"/>
</dbReference>
<evidence type="ECO:0000259" key="5">
    <source>
        <dbReference type="PROSITE" id="PS50931"/>
    </source>
</evidence>
<evidence type="ECO:0000256" key="4">
    <source>
        <dbReference type="ARBA" id="ARBA00023163"/>
    </source>
</evidence>
<keyword evidence="4" id="KW-0804">Transcription</keyword>
<keyword evidence="3" id="KW-0238">DNA-binding</keyword>
<evidence type="ECO:0000256" key="3">
    <source>
        <dbReference type="ARBA" id="ARBA00023125"/>
    </source>
</evidence>
<reference evidence="6 7" key="1">
    <citation type="submission" date="2018-06" db="EMBL/GenBank/DDBJ databases">
        <authorList>
            <consortium name="Pathogen Informatics"/>
            <person name="Doyle S."/>
        </authorList>
    </citation>
    <scope>NUCLEOTIDE SEQUENCE [LARGE SCALE GENOMIC DNA]</scope>
    <source>
        <strain evidence="6 7">NCTC7914</strain>
    </source>
</reference>
<comment type="similarity">
    <text evidence="1">Belongs to the LysR transcriptional regulatory family.</text>
</comment>
<dbReference type="InterPro" id="IPR036388">
    <property type="entry name" value="WH-like_DNA-bd_sf"/>
</dbReference>
<dbReference type="GO" id="GO:0003677">
    <property type="term" value="F:DNA binding"/>
    <property type="evidence" value="ECO:0007669"/>
    <property type="project" value="UniProtKB-KW"/>
</dbReference>
<evidence type="ECO:0000256" key="2">
    <source>
        <dbReference type="ARBA" id="ARBA00023015"/>
    </source>
</evidence>
<evidence type="ECO:0000313" key="6">
    <source>
        <dbReference type="EMBL" id="SUD69612.1"/>
    </source>
</evidence>
<dbReference type="Proteomes" id="UP000254602">
    <property type="component" value="Unassembled WGS sequence"/>
</dbReference>
<dbReference type="InterPro" id="IPR036390">
    <property type="entry name" value="WH_DNA-bd_sf"/>
</dbReference>
<gene>
    <name evidence="6" type="primary">cynR_4</name>
    <name evidence="6" type="ORF">NCTC7914_03758</name>
</gene>
<dbReference type="EMBL" id="UGUY01000001">
    <property type="protein sequence ID" value="SUD69612.1"/>
    <property type="molecule type" value="Genomic_DNA"/>
</dbReference>
<organism evidence="6 7">
    <name type="scientific">Pseudomonas putida</name>
    <name type="common">Arthrobacter siderocapsulatus</name>
    <dbReference type="NCBI Taxonomy" id="303"/>
    <lineage>
        <taxon>Bacteria</taxon>
        <taxon>Pseudomonadati</taxon>
        <taxon>Pseudomonadota</taxon>
        <taxon>Gammaproteobacteria</taxon>
        <taxon>Pseudomonadales</taxon>
        <taxon>Pseudomonadaceae</taxon>
        <taxon>Pseudomonas</taxon>
    </lineage>
</organism>
<protein>
    <submittedName>
        <fullName evidence="6">Putative LysR family transcriptional regulator</fullName>
    </submittedName>
</protein>
<accession>A0A379KNI1</accession>
<evidence type="ECO:0000256" key="1">
    <source>
        <dbReference type="ARBA" id="ARBA00009437"/>
    </source>
</evidence>
<dbReference type="PANTHER" id="PTHR30579">
    <property type="entry name" value="TRANSCRIPTIONAL REGULATOR"/>
    <property type="match status" value="1"/>
</dbReference>
<dbReference type="GO" id="GO:0003700">
    <property type="term" value="F:DNA-binding transcription factor activity"/>
    <property type="evidence" value="ECO:0007669"/>
    <property type="project" value="InterPro"/>
</dbReference>
<dbReference type="InterPro" id="IPR050176">
    <property type="entry name" value="LTTR"/>
</dbReference>
<keyword evidence="2" id="KW-0805">Transcription regulation</keyword>
<dbReference type="Pfam" id="PF00126">
    <property type="entry name" value="HTH_1"/>
    <property type="match status" value="1"/>
</dbReference>
<dbReference type="PRINTS" id="PR00039">
    <property type="entry name" value="HTHLYSR"/>
</dbReference>
<name>A0A379KNI1_PSEPU</name>
<dbReference type="Gene3D" id="1.10.10.10">
    <property type="entry name" value="Winged helix-like DNA-binding domain superfamily/Winged helix DNA-binding domain"/>
    <property type="match status" value="1"/>
</dbReference>
<dbReference type="PANTHER" id="PTHR30579:SF7">
    <property type="entry name" value="HTH-TYPE TRANSCRIPTIONAL REGULATOR LRHA-RELATED"/>
    <property type="match status" value="1"/>
</dbReference>
<evidence type="ECO:0000313" key="7">
    <source>
        <dbReference type="Proteomes" id="UP000254602"/>
    </source>
</evidence>
<dbReference type="InterPro" id="IPR000847">
    <property type="entry name" value="LysR_HTH_N"/>
</dbReference>
<feature type="domain" description="HTH lysR-type" evidence="5">
    <location>
        <begin position="7"/>
        <end position="60"/>
    </location>
</feature>
<dbReference type="PROSITE" id="PS50931">
    <property type="entry name" value="HTH_LYSR"/>
    <property type="match status" value="1"/>
</dbReference>
<proteinExistence type="inferred from homology"/>